<feature type="region of interest" description="Disordered" evidence="1">
    <location>
        <begin position="624"/>
        <end position="655"/>
    </location>
</feature>
<dbReference type="Proteomes" id="UP000828390">
    <property type="component" value="Unassembled WGS sequence"/>
</dbReference>
<feature type="compositionally biased region" description="Acidic residues" evidence="1">
    <location>
        <begin position="54"/>
        <end position="66"/>
    </location>
</feature>
<name>A0A9D4LCB5_DREPO</name>
<reference evidence="2" key="2">
    <citation type="submission" date="2020-11" db="EMBL/GenBank/DDBJ databases">
        <authorList>
            <person name="McCartney M.A."/>
            <person name="Auch B."/>
            <person name="Kono T."/>
            <person name="Mallez S."/>
            <person name="Becker A."/>
            <person name="Gohl D.M."/>
            <person name="Silverstein K.A.T."/>
            <person name="Koren S."/>
            <person name="Bechman K.B."/>
            <person name="Herman A."/>
            <person name="Abrahante J.E."/>
            <person name="Garbe J."/>
        </authorList>
    </citation>
    <scope>NUCLEOTIDE SEQUENCE</scope>
    <source>
        <strain evidence="2">Duluth1</strain>
        <tissue evidence="2">Whole animal</tissue>
    </source>
</reference>
<feature type="compositionally biased region" description="Acidic residues" evidence="1">
    <location>
        <begin position="645"/>
        <end position="655"/>
    </location>
</feature>
<dbReference type="Pfam" id="PF04910">
    <property type="entry name" value="Tcf25"/>
    <property type="match status" value="1"/>
</dbReference>
<comment type="caution">
    <text evidence="2">The sequence shown here is derived from an EMBL/GenBank/DDBJ whole genome shotgun (WGS) entry which is preliminary data.</text>
</comment>
<accession>A0A9D4LCB5</accession>
<proteinExistence type="predicted"/>
<gene>
    <name evidence="2" type="ORF">DPMN_097748</name>
</gene>
<protein>
    <recommendedName>
        <fullName evidence="4">Transcription factor 25</fullName>
    </recommendedName>
</protein>
<feature type="region of interest" description="Disordered" evidence="1">
    <location>
        <begin position="1"/>
        <end position="110"/>
    </location>
</feature>
<reference evidence="2" key="1">
    <citation type="journal article" date="2019" name="bioRxiv">
        <title>The Genome of the Zebra Mussel, Dreissena polymorpha: A Resource for Invasive Species Research.</title>
        <authorList>
            <person name="McCartney M.A."/>
            <person name="Auch B."/>
            <person name="Kono T."/>
            <person name="Mallez S."/>
            <person name="Zhang Y."/>
            <person name="Obille A."/>
            <person name="Becker A."/>
            <person name="Abrahante J.E."/>
            <person name="Garbe J."/>
            <person name="Badalamenti J.P."/>
            <person name="Herman A."/>
            <person name="Mangelson H."/>
            <person name="Liachko I."/>
            <person name="Sullivan S."/>
            <person name="Sone E.D."/>
            <person name="Koren S."/>
            <person name="Silverstein K.A.T."/>
            <person name="Beckman K.B."/>
            <person name="Gohl D.M."/>
        </authorList>
    </citation>
    <scope>NUCLEOTIDE SEQUENCE</scope>
    <source>
        <strain evidence="2">Duluth1</strain>
        <tissue evidence="2">Whole animal</tissue>
    </source>
</reference>
<dbReference type="InterPro" id="IPR006994">
    <property type="entry name" value="TCF25/Rqc1"/>
</dbReference>
<feature type="compositionally biased region" description="Gly residues" evidence="1">
    <location>
        <begin position="630"/>
        <end position="644"/>
    </location>
</feature>
<dbReference type="PANTHER" id="PTHR22684:SF0">
    <property type="entry name" value="RIBOSOME QUALITY CONTROL COMPLEX SUBUNIT TCF25"/>
    <property type="match status" value="1"/>
</dbReference>
<evidence type="ECO:0000256" key="1">
    <source>
        <dbReference type="SAM" id="MobiDB-lite"/>
    </source>
</evidence>
<dbReference type="EMBL" id="JAIWYP010000003">
    <property type="protein sequence ID" value="KAH3855184.1"/>
    <property type="molecule type" value="Genomic_DNA"/>
</dbReference>
<dbReference type="GO" id="GO:1990112">
    <property type="term" value="C:RQC complex"/>
    <property type="evidence" value="ECO:0007669"/>
    <property type="project" value="TreeGrafter"/>
</dbReference>
<keyword evidence="3" id="KW-1185">Reference proteome</keyword>
<dbReference type="OrthoDB" id="205993at2759"/>
<evidence type="ECO:0000313" key="2">
    <source>
        <dbReference type="EMBL" id="KAH3855184.1"/>
    </source>
</evidence>
<organism evidence="2 3">
    <name type="scientific">Dreissena polymorpha</name>
    <name type="common">Zebra mussel</name>
    <name type="synonym">Mytilus polymorpha</name>
    <dbReference type="NCBI Taxonomy" id="45954"/>
    <lineage>
        <taxon>Eukaryota</taxon>
        <taxon>Metazoa</taxon>
        <taxon>Spiralia</taxon>
        <taxon>Lophotrochozoa</taxon>
        <taxon>Mollusca</taxon>
        <taxon>Bivalvia</taxon>
        <taxon>Autobranchia</taxon>
        <taxon>Heteroconchia</taxon>
        <taxon>Euheterodonta</taxon>
        <taxon>Imparidentia</taxon>
        <taxon>Neoheterodontei</taxon>
        <taxon>Myida</taxon>
        <taxon>Dreissenoidea</taxon>
        <taxon>Dreissenidae</taxon>
        <taxon>Dreissena</taxon>
    </lineage>
</organism>
<dbReference type="PANTHER" id="PTHR22684">
    <property type="entry name" value="NULP1-RELATED"/>
    <property type="match status" value="1"/>
</dbReference>
<evidence type="ECO:0008006" key="4">
    <source>
        <dbReference type="Google" id="ProtNLM"/>
    </source>
</evidence>
<evidence type="ECO:0000313" key="3">
    <source>
        <dbReference type="Proteomes" id="UP000828390"/>
    </source>
</evidence>
<feature type="compositionally biased region" description="Basic and acidic residues" evidence="1">
    <location>
        <begin position="67"/>
        <end position="81"/>
    </location>
</feature>
<sequence>MSMRTLRKLHGDDRENLNVPEIESDDDEAAGYVAKSRISKTKKKAKVENLYDLLDADDKADEEVEPTDDKTSQQTAEKDETPVENTGSKKKRKKKKKKNKDQHVTETAQIEEEDEIDASIREVNRLLDNHNIGERNVASDAHSLPSSGNKPLLHVEHRNLNPDTELKRIFGSRVIREEGMRRRHQGRRRQKLCWLTTPKDSWAPIGKTGLSMRLLEQKAGCQYFLFEHSQSYQKVQFQFCDAVESMNPQNILDVIQLAPYHIDGLIQLSEIFRMNEDMNMATEIIERSMYAMEMSFHPMFNLATGTCRLEYRYRENRCLFLAMFKHIASLGNRGCNRTALEFCKLMLSLDPDADPLCALLMIDFYAIRATDYEFLIRLYNEWEAHRNLSQLPNFAFSLPLAYFLQTEGDATLIEKADKKLQESLLMFPGVLAPLLDKCGVQADASATHAFFKQAEYDDPVALKQLIALYAGRCHVCWKVPNVMEWLERNVKAVLARVAQKDPLVETYKTKRLSRYKGTPRNIYRHILVSEIRSATATLPQDVASTVLSYDPLPPLDSVEAYKRPSRPSRAQTESSAFSMFLRSLMPNFNPNEAVPDGAVGGEGQPLRQGVGALMDAMRDLMNNIRVGNPEEGGQGAGAEAGQGPDGDEEHLEEWD</sequence>
<feature type="compositionally biased region" description="Basic residues" evidence="1">
    <location>
        <begin position="88"/>
        <end position="100"/>
    </location>
</feature>
<dbReference type="AlphaFoldDB" id="A0A9D4LCB5"/>